<dbReference type="RefSeq" id="XP_003748205.1">
    <property type="nucleotide sequence ID" value="XM_003748157.1"/>
</dbReference>
<keyword evidence="4" id="KW-0808">Transferase</keyword>
<evidence type="ECO:0000256" key="6">
    <source>
        <dbReference type="ARBA" id="ARBA00022968"/>
    </source>
</evidence>
<evidence type="ECO:0000313" key="13">
    <source>
        <dbReference type="Proteomes" id="UP000694867"/>
    </source>
</evidence>
<comment type="subcellular location">
    <subcellularLocation>
        <location evidence="9">Endomembrane system</location>
        <topology evidence="9">Single-pass membrane protein</topology>
    </subcellularLocation>
    <subcellularLocation>
        <location evidence="1">Membrane</location>
        <topology evidence="1">Single-pass type II membrane protein</topology>
    </subcellularLocation>
</comment>
<dbReference type="GeneID" id="100907336"/>
<feature type="region of interest" description="Disordered" evidence="10">
    <location>
        <begin position="87"/>
        <end position="113"/>
    </location>
</feature>
<dbReference type="Gene3D" id="3.90.550.50">
    <property type="match status" value="1"/>
</dbReference>
<evidence type="ECO:0000256" key="8">
    <source>
        <dbReference type="ARBA" id="ARBA00023136"/>
    </source>
</evidence>
<dbReference type="AlphaFoldDB" id="A0AAJ6W0F1"/>
<evidence type="ECO:0000256" key="3">
    <source>
        <dbReference type="ARBA" id="ARBA00022676"/>
    </source>
</evidence>
<keyword evidence="7 11" id="KW-1133">Transmembrane helix</keyword>
<keyword evidence="3" id="KW-0328">Glycosyltransferase</keyword>
<reference evidence="14" key="1">
    <citation type="submission" date="2025-08" db="UniProtKB">
        <authorList>
            <consortium name="RefSeq"/>
        </authorList>
    </citation>
    <scope>IDENTIFICATION</scope>
</reference>
<evidence type="ECO:0000256" key="10">
    <source>
        <dbReference type="SAM" id="MobiDB-lite"/>
    </source>
</evidence>
<protein>
    <submittedName>
        <fullName evidence="14">Fringe glycosyltransferase</fullName>
    </submittedName>
</protein>
<evidence type="ECO:0000259" key="12">
    <source>
        <dbReference type="Pfam" id="PF02434"/>
    </source>
</evidence>
<dbReference type="Proteomes" id="UP000694867">
    <property type="component" value="Unplaced"/>
</dbReference>
<dbReference type="KEGG" id="goe:100907336"/>
<accession>A0AAJ6W0F1</accession>
<keyword evidence="8 11" id="KW-0472">Membrane</keyword>
<proteinExistence type="inferred from homology"/>
<evidence type="ECO:0000256" key="11">
    <source>
        <dbReference type="SAM" id="Phobius"/>
    </source>
</evidence>
<feature type="transmembrane region" description="Helical" evidence="11">
    <location>
        <begin position="43"/>
        <end position="62"/>
    </location>
</feature>
<name>A0AAJ6W0F1_9ACAR</name>
<dbReference type="GO" id="GO:0012505">
    <property type="term" value="C:endomembrane system"/>
    <property type="evidence" value="ECO:0007669"/>
    <property type="project" value="UniProtKB-SubCell"/>
</dbReference>
<keyword evidence="13" id="KW-1185">Reference proteome</keyword>
<evidence type="ECO:0000256" key="1">
    <source>
        <dbReference type="ARBA" id="ARBA00004606"/>
    </source>
</evidence>
<evidence type="ECO:0000256" key="5">
    <source>
        <dbReference type="ARBA" id="ARBA00022692"/>
    </source>
</evidence>
<sequence length="409" mass="46328">MYPVTIRMADTDSGNDVCGGSGKPVVVVMPFGVLYGALRELKLAIVILLLTLAYLIGVWVLACNHELSRTPSANRVTNLGLSVLDEDPIPDLPTSPEGASSRYDVPETTTTDSSEPRLTIEDLFISVKTTKKFHRSRLDVILQTWFKLARDQTYFFTDEDDEEFSSKTYNHLINTGCPSSHNRRALCCKMGAEFDFYLQSRKKWWCHFDDDNYVNVPQLLRHLQEYDYRKDWYLGKTSIKDPLETRTRGEHPENVAFWFGTGGAGFCISKALALRMKPIASEGRFTDVGESIRLPDDVTMGYIVEVLLQKRLTVLPNFHSHLESLGYLDQDSFKDQISFSYSSNGNVLSVDASFDQRLDPTRFISLHCRLFPQFDVCKRLARQKVLVEKASKRARCLKRIISGDGGGCS</sequence>
<evidence type="ECO:0000256" key="7">
    <source>
        <dbReference type="ARBA" id="ARBA00022989"/>
    </source>
</evidence>
<dbReference type="Pfam" id="PF02434">
    <property type="entry name" value="Fringe"/>
    <property type="match status" value="1"/>
</dbReference>
<organism evidence="13 14">
    <name type="scientific">Galendromus occidentalis</name>
    <name type="common">western predatory mite</name>
    <dbReference type="NCBI Taxonomy" id="34638"/>
    <lineage>
        <taxon>Eukaryota</taxon>
        <taxon>Metazoa</taxon>
        <taxon>Ecdysozoa</taxon>
        <taxon>Arthropoda</taxon>
        <taxon>Chelicerata</taxon>
        <taxon>Arachnida</taxon>
        <taxon>Acari</taxon>
        <taxon>Parasitiformes</taxon>
        <taxon>Mesostigmata</taxon>
        <taxon>Gamasina</taxon>
        <taxon>Phytoseioidea</taxon>
        <taxon>Phytoseiidae</taxon>
        <taxon>Typhlodrominae</taxon>
        <taxon>Galendromus</taxon>
    </lineage>
</organism>
<dbReference type="PANTHER" id="PTHR10811">
    <property type="entry name" value="FRINGE-RELATED"/>
    <property type="match status" value="1"/>
</dbReference>
<comment type="similarity">
    <text evidence="2">Belongs to the glycosyltransferase 31 family.</text>
</comment>
<dbReference type="GO" id="GO:0016020">
    <property type="term" value="C:membrane"/>
    <property type="evidence" value="ECO:0007669"/>
    <property type="project" value="UniProtKB-SubCell"/>
</dbReference>
<feature type="domain" description="Fringe-like glycosyltransferase" evidence="12">
    <location>
        <begin position="117"/>
        <end position="362"/>
    </location>
</feature>
<keyword evidence="6" id="KW-0735">Signal-anchor</keyword>
<evidence type="ECO:0000256" key="4">
    <source>
        <dbReference type="ARBA" id="ARBA00022679"/>
    </source>
</evidence>
<evidence type="ECO:0000256" key="9">
    <source>
        <dbReference type="ARBA" id="ARBA00037847"/>
    </source>
</evidence>
<keyword evidence="5 11" id="KW-0812">Transmembrane</keyword>
<dbReference type="InterPro" id="IPR003378">
    <property type="entry name" value="Fringe-like_glycosylTrfase"/>
</dbReference>
<gene>
    <name evidence="14" type="primary">LOC100907336</name>
</gene>
<evidence type="ECO:0000256" key="2">
    <source>
        <dbReference type="ARBA" id="ARBA00008661"/>
    </source>
</evidence>
<evidence type="ECO:0000313" key="14">
    <source>
        <dbReference type="RefSeq" id="XP_003748205.1"/>
    </source>
</evidence>
<dbReference type="GO" id="GO:0016757">
    <property type="term" value="F:glycosyltransferase activity"/>
    <property type="evidence" value="ECO:0007669"/>
    <property type="project" value="UniProtKB-KW"/>
</dbReference>